<gene>
    <name evidence="1" type="ORF">Vau01_040150</name>
</gene>
<dbReference type="Proteomes" id="UP000612585">
    <property type="component" value="Unassembled WGS sequence"/>
</dbReference>
<protein>
    <submittedName>
        <fullName evidence="1">Uncharacterized protein</fullName>
    </submittedName>
</protein>
<evidence type="ECO:0000313" key="1">
    <source>
        <dbReference type="EMBL" id="GIJ56499.1"/>
    </source>
</evidence>
<comment type="caution">
    <text evidence="1">The sequence shown here is derived from an EMBL/GenBank/DDBJ whole genome shotgun (WGS) entry which is preliminary data.</text>
</comment>
<dbReference type="Pfam" id="PF26421">
    <property type="entry name" value="Avidin_like"/>
    <property type="match status" value="1"/>
</dbReference>
<dbReference type="InterPro" id="IPR045674">
    <property type="entry name" value="DUF6196"/>
</dbReference>
<proteinExistence type="predicted"/>
<dbReference type="EMBL" id="BOPG01000024">
    <property type="protein sequence ID" value="GIJ56499.1"/>
    <property type="molecule type" value="Genomic_DNA"/>
</dbReference>
<dbReference type="InterPro" id="IPR058595">
    <property type="entry name" value="Avidin-like"/>
</dbReference>
<name>A0A8J4E002_9ACTN</name>
<dbReference type="AlphaFoldDB" id="A0A8J4E002"/>
<accession>A0A8J4E002</accession>
<organism evidence="1 2">
    <name type="scientific">Virgisporangium aurantiacum</name>
    <dbReference type="NCBI Taxonomy" id="175570"/>
    <lineage>
        <taxon>Bacteria</taxon>
        <taxon>Bacillati</taxon>
        <taxon>Actinomycetota</taxon>
        <taxon>Actinomycetes</taxon>
        <taxon>Micromonosporales</taxon>
        <taxon>Micromonosporaceae</taxon>
        <taxon>Virgisporangium</taxon>
    </lineage>
</organism>
<dbReference type="Pfam" id="PF19696">
    <property type="entry name" value="DUF6196"/>
    <property type="match status" value="1"/>
</dbReference>
<reference evidence="1" key="1">
    <citation type="submission" date="2021-01" db="EMBL/GenBank/DDBJ databases">
        <title>Whole genome shotgun sequence of Virgisporangium aurantiacum NBRC 16421.</title>
        <authorList>
            <person name="Komaki H."/>
            <person name="Tamura T."/>
        </authorList>
    </citation>
    <scope>NUCLEOTIDE SEQUENCE</scope>
    <source>
        <strain evidence="1">NBRC 16421</strain>
    </source>
</reference>
<sequence length="264" mass="28008">MGLPISYTAGMVSISAERPVESERRLRAVLRTTRLAHLPGAWCFRRIAGAPSADAIATVRDVDGWCALVPAARDSGERFGLTMSTFAPDVDNSGYVGWLATVIKQRLGSGVFVVCGDNPGRGGIFDYLGYPLELAAAVHALIDELRRPVGSDPLDLDLRVFDVEQTSAASAITAGTVFEFREHAGAVEASYAGGPIGRGTLLGSRVDDRVTTAYAQVGVDGRARTGTATMRVEPAADGHLRLIEDFTWSDGTAGRNVLRSRDAG</sequence>
<evidence type="ECO:0000313" key="2">
    <source>
        <dbReference type="Proteomes" id="UP000612585"/>
    </source>
</evidence>
<keyword evidence="2" id="KW-1185">Reference proteome</keyword>